<evidence type="ECO:0000313" key="3">
    <source>
        <dbReference type="Proteomes" id="UP000184028"/>
    </source>
</evidence>
<feature type="transmembrane region" description="Helical" evidence="1">
    <location>
        <begin position="82"/>
        <end position="101"/>
    </location>
</feature>
<keyword evidence="3" id="KW-1185">Reference proteome</keyword>
<evidence type="ECO:0000256" key="1">
    <source>
        <dbReference type="SAM" id="Phobius"/>
    </source>
</evidence>
<proteinExistence type="predicted"/>
<feature type="transmembrane region" description="Helical" evidence="1">
    <location>
        <begin position="207"/>
        <end position="223"/>
    </location>
</feature>
<protein>
    <submittedName>
        <fullName evidence="2">Uncharacterized protein</fullName>
    </submittedName>
</protein>
<name>A0A1M7GBI7_9FLAO</name>
<dbReference type="EMBL" id="FRBT01000004">
    <property type="protein sequence ID" value="SHM13495.1"/>
    <property type="molecule type" value="Genomic_DNA"/>
</dbReference>
<sequence>MELTKSDLQKLIQVQKENTFLDHFIFSLTKDYKTYGNIKKNKMNLWKSTGFTGSFYPVFSFEFDSEGTLIKITDELNPFAKFLRLLFPLFFFFPTLSTAFTDFQLKKFLICISIFLILSFASYLLSLKIYSYNKKGLLKDFYQVLNSTTKSKQLTKQSKSKILNNETEEKLEKEWTIGKILTRLFTYPFCFALILLVIFGMIPDGKFIIAIPMLVIIGVYLYSDLKMIFKSK</sequence>
<feature type="transmembrane region" description="Helical" evidence="1">
    <location>
        <begin position="107"/>
        <end position="125"/>
    </location>
</feature>
<dbReference type="OrthoDB" id="1442007at2"/>
<dbReference type="STRING" id="946677.SAMN05444484_104138"/>
<evidence type="ECO:0000313" key="2">
    <source>
        <dbReference type="EMBL" id="SHM13495.1"/>
    </source>
</evidence>
<dbReference type="AlphaFoldDB" id="A0A1M7GBI7"/>
<gene>
    <name evidence="2" type="ORF">SAMN05444484_104138</name>
</gene>
<dbReference type="Proteomes" id="UP000184028">
    <property type="component" value="Unassembled WGS sequence"/>
</dbReference>
<keyword evidence="1" id="KW-1133">Transmembrane helix</keyword>
<dbReference type="RefSeq" id="WP_068845027.1">
    <property type="nucleotide sequence ID" value="NZ_FRBT01000004.1"/>
</dbReference>
<keyword evidence="1" id="KW-0472">Membrane</keyword>
<keyword evidence="1" id="KW-0812">Transmembrane</keyword>
<feature type="transmembrane region" description="Helical" evidence="1">
    <location>
        <begin position="180"/>
        <end position="201"/>
    </location>
</feature>
<organism evidence="2 3">
    <name type="scientific">Flavobacterium chilense</name>
    <dbReference type="NCBI Taxonomy" id="946677"/>
    <lineage>
        <taxon>Bacteria</taxon>
        <taxon>Pseudomonadati</taxon>
        <taxon>Bacteroidota</taxon>
        <taxon>Flavobacteriia</taxon>
        <taxon>Flavobacteriales</taxon>
        <taxon>Flavobacteriaceae</taxon>
        <taxon>Flavobacterium</taxon>
    </lineage>
</organism>
<reference evidence="3" key="1">
    <citation type="submission" date="2016-11" db="EMBL/GenBank/DDBJ databases">
        <authorList>
            <person name="Varghese N."/>
            <person name="Submissions S."/>
        </authorList>
    </citation>
    <scope>NUCLEOTIDE SEQUENCE [LARGE SCALE GENOMIC DNA]</scope>
    <source>
        <strain evidence="3">DSM 24724</strain>
    </source>
</reference>
<accession>A0A1M7GBI7</accession>